<protein>
    <submittedName>
        <fullName evidence="1">Uncharacterized protein</fullName>
    </submittedName>
</protein>
<dbReference type="RefSeq" id="WP_307556664.1">
    <property type="nucleotide sequence ID" value="NZ_JAUSQU010000001.1"/>
</dbReference>
<proteinExistence type="predicted"/>
<name>A0ABT9Q7T5_9ACTN</name>
<sequence>MTVRGHRCSLAIERHGGVPADVRDTELGIVRRYWIRTRARRSM</sequence>
<evidence type="ECO:0000313" key="1">
    <source>
        <dbReference type="EMBL" id="MDP9842787.1"/>
    </source>
</evidence>
<evidence type="ECO:0000313" key="2">
    <source>
        <dbReference type="Proteomes" id="UP001225356"/>
    </source>
</evidence>
<organism evidence="1 2">
    <name type="scientific">Streptosporangium lutulentum</name>
    <dbReference type="NCBI Taxonomy" id="1461250"/>
    <lineage>
        <taxon>Bacteria</taxon>
        <taxon>Bacillati</taxon>
        <taxon>Actinomycetota</taxon>
        <taxon>Actinomycetes</taxon>
        <taxon>Streptosporangiales</taxon>
        <taxon>Streptosporangiaceae</taxon>
        <taxon>Streptosporangium</taxon>
    </lineage>
</organism>
<gene>
    <name evidence="1" type="ORF">J2853_001998</name>
</gene>
<dbReference type="EMBL" id="JAUSQU010000001">
    <property type="protein sequence ID" value="MDP9842787.1"/>
    <property type="molecule type" value="Genomic_DNA"/>
</dbReference>
<accession>A0ABT9Q7T5</accession>
<dbReference type="Proteomes" id="UP001225356">
    <property type="component" value="Unassembled WGS sequence"/>
</dbReference>
<reference evidence="1 2" key="1">
    <citation type="submission" date="2023-07" db="EMBL/GenBank/DDBJ databases">
        <title>Sequencing the genomes of 1000 actinobacteria strains.</title>
        <authorList>
            <person name="Klenk H.-P."/>
        </authorList>
    </citation>
    <scope>NUCLEOTIDE SEQUENCE [LARGE SCALE GENOMIC DNA]</scope>
    <source>
        <strain evidence="1 2">DSM 46740</strain>
    </source>
</reference>
<comment type="caution">
    <text evidence="1">The sequence shown here is derived from an EMBL/GenBank/DDBJ whole genome shotgun (WGS) entry which is preliminary data.</text>
</comment>
<keyword evidence="2" id="KW-1185">Reference proteome</keyword>